<gene>
    <name evidence="10" type="ORF">IQ241_04700</name>
</gene>
<name>A0A8J7A9N9_9CYAN</name>
<feature type="transmembrane region" description="Helical" evidence="7">
    <location>
        <begin position="290"/>
        <end position="308"/>
    </location>
</feature>
<dbReference type="Pfam" id="PF00664">
    <property type="entry name" value="ABC_membrane"/>
    <property type="match status" value="1"/>
</dbReference>
<dbReference type="PROSITE" id="PS50893">
    <property type="entry name" value="ABC_TRANSPORTER_2"/>
    <property type="match status" value="1"/>
</dbReference>
<dbReference type="GO" id="GO:0005886">
    <property type="term" value="C:plasma membrane"/>
    <property type="evidence" value="ECO:0007669"/>
    <property type="project" value="UniProtKB-SubCell"/>
</dbReference>
<dbReference type="FunFam" id="3.40.50.300:FF:000218">
    <property type="entry name" value="Multidrug ABC transporter ATP-binding protein"/>
    <property type="match status" value="1"/>
</dbReference>
<evidence type="ECO:0000256" key="5">
    <source>
        <dbReference type="ARBA" id="ARBA00022989"/>
    </source>
</evidence>
<evidence type="ECO:0000313" key="11">
    <source>
        <dbReference type="Proteomes" id="UP000636505"/>
    </source>
</evidence>
<evidence type="ECO:0000256" key="7">
    <source>
        <dbReference type="SAM" id="Phobius"/>
    </source>
</evidence>
<dbReference type="InterPro" id="IPR003439">
    <property type="entry name" value="ABC_transporter-like_ATP-bd"/>
</dbReference>
<reference evidence="10" key="1">
    <citation type="submission" date="2020-10" db="EMBL/GenBank/DDBJ databases">
        <authorList>
            <person name="Castelo-Branco R."/>
            <person name="Eusebio N."/>
            <person name="Adriana R."/>
            <person name="Vieira A."/>
            <person name="Brugerolle De Fraissinette N."/>
            <person name="Rezende De Castro R."/>
            <person name="Schneider M.P."/>
            <person name="Vasconcelos V."/>
            <person name="Leao P.N."/>
        </authorList>
    </citation>
    <scope>NUCLEOTIDE SEQUENCE</scope>
    <source>
        <strain evidence="10">LEGE 07310</strain>
    </source>
</reference>
<dbReference type="InterPro" id="IPR027417">
    <property type="entry name" value="P-loop_NTPase"/>
</dbReference>
<dbReference type="GO" id="GO:0034040">
    <property type="term" value="F:ATPase-coupled lipid transmembrane transporter activity"/>
    <property type="evidence" value="ECO:0007669"/>
    <property type="project" value="TreeGrafter"/>
</dbReference>
<dbReference type="Gene3D" id="1.20.1560.10">
    <property type="entry name" value="ABC transporter type 1, transmembrane domain"/>
    <property type="match status" value="1"/>
</dbReference>
<keyword evidence="4 10" id="KW-0067">ATP-binding</keyword>
<organism evidence="10 11">
    <name type="scientific">Vasconcelosia minhoensis LEGE 07310</name>
    <dbReference type="NCBI Taxonomy" id="915328"/>
    <lineage>
        <taxon>Bacteria</taxon>
        <taxon>Bacillati</taxon>
        <taxon>Cyanobacteriota</taxon>
        <taxon>Cyanophyceae</taxon>
        <taxon>Nodosilineales</taxon>
        <taxon>Cymatolegaceae</taxon>
        <taxon>Vasconcelosia</taxon>
        <taxon>Vasconcelosia minhoensis</taxon>
    </lineage>
</organism>
<dbReference type="InterPro" id="IPR011527">
    <property type="entry name" value="ABC1_TM_dom"/>
</dbReference>
<accession>A0A8J7A9N9</accession>
<evidence type="ECO:0000256" key="2">
    <source>
        <dbReference type="ARBA" id="ARBA00022692"/>
    </source>
</evidence>
<evidence type="ECO:0000256" key="1">
    <source>
        <dbReference type="ARBA" id="ARBA00004651"/>
    </source>
</evidence>
<dbReference type="SMART" id="SM00382">
    <property type="entry name" value="AAA"/>
    <property type="match status" value="1"/>
</dbReference>
<evidence type="ECO:0000313" key="10">
    <source>
        <dbReference type="EMBL" id="MBE9076601.1"/>
    </source>
</evidence>
<dbReference type="InterPro" id="IPR036640">
    <property type="entry name" value="ABC1_TM_sf"/>
</dbReference>
<dbReference type="Gene3D" id="3.40.50.300">
    <property type="entry name" value="P-loop containing nucleotide triphosphate hydrolases"/>
    <property type="match status" value="1"/>
</dbReference>
<dbReference type="EMBL" id="JADEXG010000007">
    <property type="protein sequence ID" value="MBE9076601.1"/>
    <property type="molecule type" value="Genomic_DNA"/>
</dbReference>
<feature type="transmembrane region" description="Helical" evidence="7">
    <location>
        <begin position="258"/>
        <end position="284"/>
    </location>
</feature>
<dbReference type="AlphaFoldDB" id="A0A8J7A9N9"/>
<feature type="transmembrane region" description="Helical" evidence="7">
    <location>
        <begin position="155"/>
        <end position="175"/>
    </location>
</feature>
<feature type="transmembrane region" description="Helical" evidence="7">
    <location>
        <begin position="77"/>
        <end position="99"/>
    </location>
</feature>
<dbReference type="GO" id="GO:0005524">
    <property type="term" value="F:ATP binding"/>
    <property type="evidence" value="ECO:0007669"/>
    <property type="project" value="UniProtKB-KW"/>
</dbReference>
<keyword evidence="2 7" id="KW-0812">Transmembrane</keyword>
<dbReference type="InterPro" id="IPR003593">
    <property type="entry name" value="AAA+_ATPase"/>
</dbReference>
<evidence type="ECO:0000256" key="3">
    <source>
        <dbReference type="ARBA" id="ARBA00022741"/>
    </source>
</evidence>
<dbReference type="PANTHER" id="PTHR24221">
    <property type="entry name" value="ATP-BINDING CASSETTE SUB-FAMILY B"/>
    <property type="match status" value="1"/>
</dbReference>
<feature type="transmembrane region" description="Helical" evidence="7">
    <location>
        <begin position="16"/>
        <end position="44"/>
    </location>
</feature>
<evidence type="ECO:0000259" key="9">
    <source>
        <dbReference type="PROSITE" id="PS50929"/>
    </source>
</evidence>
<feature type="domain" description="ABC transmembrane type-1" evidence="9">
    <location>
        <begin position="19"/>
        <end position="323"/>
    </location>
</feature>
<dbReference type="SUPFAM" id="SSF90123">
    <property type="entry name" value="ABC transporter transmembrane region"/>
    <property type="match status" value="1"/>
</dbReference>
<feature type="domain" description="ABC transporter" evidence="8">
    <location>
        <begin position="357"/>
        <end position="592"/>
    </location>
</feature>
<keyword evidence="11" id="KW-1185">Reference proteome</keyword>
<proteinExistence type="predicted"/>
<dbReference type="PANTHER" id="PTHR24221:SF654">
    <property type="entry name" value="ATP-BINDING CASSETTE SUB-FAMILY B MEMBER 6"/>
    <property type="match status" value="1"/>
</dbReference>
<evidence type="ECO:0000259" key="8">
    <source>
        <dbReference type="PROSITE" id="PS50893"/>
    </source>
</evidence>
<dbReference type="InterPro" id="IPR017871">
    <property type="entry name" value="ABC_transporter-like_CS"/>
</dbReference>
<dbReference type="GO" id="GO:0016887">
    <property type="term" value="F:ATP hydrolysis activity"/>
    <property type="evidence" value="ECO:0007669"/>
    <property type="project" value="InterPro"/>
</dbReference>
<protein>
    <submittedName>
        <fullName evidence="10">ABC transporter ATP-binding protein</fullName>
    </submittedName>
</protein>
<dbReference type="PROSITE" id="PS00211">
    <property type="entry name" value="ABC_TRANSPORTER_1"/>
    <property type="match status" value="1"/>
</dbReference>
<sequence length="676" mass="75162">MYSRKLLLKSTFKYPLLLFLSIILGFASALFNGVGTVLIIPILLELLGQATEIKRELPALLKHFLGLFDSVPDQYRLPVMAMAIVLMIVLKNASTYASALASGKLNRQLAAGLRRDGLRILLDVDLDYFSRTKAGDLINHLNAEVSRTTVAIRTLTRLATIVITISVFLVLLILASWQLTLISTLALGLVALANQTAVRRSKQFGERLSKLSRDYSSRIVEVLSGIRLVKATANEDFEYGVIDQLILDREIAEYESQLLFAGIGPINEVLSILALIAVATIGRLLFKSQLAAFSTVLLTYLFLLFRMLPYIGQLNAARSQFANSAPSVAIISDFLRRDDKPFMPQGHRQYTDLIEGIRFSHLYFKYPEHDEYVLRDIDLYLPKGTTLALVGSSGAGKSTMADLLPRFYDPAEGSIQIDGIDLREFNIKSFRKRLGIVSQDTFLFNATVHENLLYGRPTATEAEVIDAAKRANAYEFITRLPKGMNTMIGDRGVLLSGGQRQRLAIARALLQDPDILILDEATSALDTISERLVQKAIDQLSRDRTTLVIAHRLSTIQNADRIVVLEQGRVVEMGSHAELLQKGEYYAQLCAIQFSEQIKGEPVEETSSLEQAVTQTSYEMRSNLNNIIGALGLLADESLPNARERDEMTSTAYENAVNLLKSIEHFEKANKDLLKG</sequence>
<dbReference type="Pfam" id="PF00005">
    <property type="entry name" value="ABC_tran"/>
    <property type="match status" value="1"/>
</dbReference>
<dbReference type="Proteomes" id="UP000636505">
    <property type="component" value="Unassembled WGS sequence"/>
</dbReference>
<dbReference type="GO" id="GO:0140359">
    <property type="term" value="F:ABC-type transporter activity"/>
    <property type="evidence" value="ECO:0007669"/>
    <property type="project" value="InterPro"/>
</dbReference>
<keyword evidence="5 7" id="KW-1133">Transmembrane helix</keyword>
<comment type="caution">
    <text evidence="10">The sequence shown here is derived from an EMBL/GenBank/DDBJ whole genome shotgun (WGS) entry which is preliminary data.</text>
</comment>
<keyword evidence="6 7" id="KW-0472">Membrane</keyword>
<dbReference type="SUPFAM" id="SSF52540">
    <property type="entry name" value="P-loop containing nucleoside triphosphate hydrolases"/>
    <property type="match status" value="1"/>
</dbReference>
<keyword evidence="3" id="KW-0547">Nucleotide-binding</keyword>
<dbReference type="PROSITE" id="PS50929">
    <property type="entry name" value="ABC_TM1F"/>
    <property type="match status" value="1"/>
</dbReference>
<evidence type="ECO:0000256" key="4">
    <source>
        <dbReference type="ARBA" id="ARBA00022840"/>
    </source>
</evidence>
<evidence type="ECO:0000256" key="6">
    <source>
        <dbReference type="ARBA" id="ARBA00023136"/>
    </source>
</evidence>
<comment type="subcellular location">
    <subcellularLocation>
        <location evidence="1">Cell membrane</location>
        <topology evidence="1">Multi-pass membrane protein</topology>
    </subcellularLocation>
</comment>
<dbReference type="InterPro" id="IPR039421">
    <property type="entry name" value="Type_1_exporter"/>
</dbReference>